<protein>
    <recommendedName>
        <fullName evidence="3">EF-hand domain-containing protein</fullName>
    </recommendedName>
</protein>
<name>A0A0G0YF08_9BACT</name>
<gene>
    <name evidence="1" type="ORF">UU50_C0013G0001</name>
</gene>
<comment type="caution">
    <text evidence="1">The sequence shown here is derived from an EMBL/GenBank/DDBJ whole genome shotgun (WGS) entry which is preliminary data.</text>
</comment>
<organism evidence="1 2">
    <name type="scientific">Candidatus Uhrbacteria bacterium GW2011_GWC1_41_20</name>
    <dbReference type="NCBI Taxonomy" id="1618983"/>
    <lineage>
        <taxon>Bacteria</taxon>
        <taxon>Candidatus Uhriibacteriota</taxon>
    </lineage>
</organism>
<evidence type="ECO:0008006" key="3">
    <source>
        <dbReference type="Google" id="ProtNLM"/>
    </source>
</evidence>
<accession>A0A0G0YF08</accession>
<dbReference type="PROSITE" id="PS00018">
    <property type="entry name" value="EF_HAND_1"/>
    <property type="match status" value="1"/>
</dbReference>
<sequence length="368" mass="38968">MSIILVLIVLIGSVFAQEPMIAVHKTYGLLVATESFADSELSRPGATALCSKNVLALYESMPFSQISNLCKEQDATRANILASARQIQECAQEGDTILFSFTGLGVGGDFGDPMLLTYDSSFTVNALADTSIRIDELSSVLSKNGVQVVMLLDASLNIKLDLVSDSDPQSMTTAGPIASDVPGKYLSLSYAPIVGVWPQNPNLFGNTLARALGGAADDNGDGAITPGEINRYMVAQINAEAGTPPGARGEWKSAAEPILTLKRQGVAVLLPEPSSWRPTTSPALKRTAIIGGASMLAMSGVSYALSWRAQKCLEEVCYQDRDEYDSAILVRNTFLWVTRGSSALGVIGLGGGLILSPKNTSLSLTARW</sequence>
<reference evidence="1 2" key="1">
    <citation type="journal article" date="2015" name="Nature">
        <title>rRNA introns, odd ribosomes, and small enigmatic genomes across a large radiation of phyla.</title>
        <authorList>
            <person name="Brown C.T."/>
            <person name="Hug L.A."/>
            <person name="Thomas B.C."/>
            <person name="Sharon I."/>
            <person name="Castelle C.J."/>
            <person name="Singh A."/>
            <person name="Wilkins M.J."/>
            <person name="Williams K.H."/>
            <person name="Banfield J.F."/>
        </authorList>
    </citation>
    <scope>NUCLEOTIDE SEQUENCE [LARGE SCALE GENOMIC DNA]</scope>
</reference>
<dbReference type="AlphaFoldDB" id="A0A0G0YF08"/>
<proteinExistence type="predicted"/>
<evidence type="ECO:0000313" key="1">
    <source>
        <dbReference type="EMBL" id="KKR98922.1"/>
    </source>
</evidence>
<dbReference type="InterPro" id="IPR018247">
    <property type="entry name" value="EF_Hand_1_Ca_BS"/>
</dbReference>
<dbReference type="Proteomes" id="UP000033930">
    <property type="component" value="Unassembled WGS sequence"/>
</dbReference>
<dbReference type="Gene3D" id="3.40.50.1460">
    <property type="match status" value="1"/>
</dbReference>
<dbReference type="EMBL" id="LCAW01000013">
    <property type="protein sequence ID" value="KKR98922.1"/>
    <property type="molecule type" value="Genomic_DNA"/>
</dbReference>
<evidence type="ECO:0000313" key="2">
    <source>
        <dbReference type="Proteomes" id="UP000033930"/>
    </source>
</evidence>